<dbReference type="EC" id="3.1.1.11" evidence="4"/>
<evidence type="ECO:0000313" key="15">
    <source>
        <dbReference type="EMBL" id="KAK9101133.1"/>
    </source>
</evidence>
<dbReference type="InterPro" id="IPR012334">
    <property type="entry name" value="Pectin_lyas_fold"/>
</dbReference>
<dbReference type="GO" id="GO:0042545">
    <property type="term" value="P:cell wall modification"/>
    <property type="evidence" value="ECO:0007669"/>
    <property type="project" value="InterPro"/>
</dbReference>
<evidence type="ECO:0000256" key="3">
    <source>
        <dbReference type="ARBA" id="ARBA00008891"/>
    </source>
</evidence>
<gene>
    <name evidence="15" type="ORF">Scep_024563</name>
</gene>
<feature type="chain" id="PRO_5043053646" description="pectinesterase" evidence="13">
    <location>
        <begin position="26"/>
        <end position="588"/>
    </location>
</feature>
<dbReference type="FunFam" id="2.160.20.10:FF:000008">
    <property type="entry name" value="Pectinesterase"/>
    <property type="match status" value="1"/>
</dbReference>
<evidence type="ECO:0000256" key="4">
    <source>
        <dbReference type="ARBA" id="ARBA00013229"/>
    </source>
</evidence>
<keyword evidence="16" id="KW-1185">Reference proteome</keyword>
<keyword evidence="12" id="KW-0009">Actin-binding</keyword>
<comment type="caution">
    <text evidence="12">Lacks conserved residue(s) required for the propagation of feature annotation.</text>
</comment>
<dbReference type="PANTHER" id="PTHR31321:SF31">
    <property type="entry name" value="PECTINESTERASE QRT1"/>
    <property type="match status" value="1"/>
</dbReference>
<comment type="similarity">
    <text evidence="12">Belongs to the TRAFAC class myosin-kinesin ATPase superfamily. Myosin family.</text>
</comment>
<evidence type="ECO:0000256" key="11">
    <source>
        <dbReference type="ARBA" id="ARBA00023175"/>
    </source>
</evidence>
<accession>A0AAP0F281</accession>
<evidence type="ECO:0000256" key="8">
    <source>
        <dbReference type="ARBA" id="ARBA00022801"/>
    </source>
</evidence>
<evidence type="ECO:0000256" key="7">
    <source>
        <dbReference type="ARBA" id="ARBA00022729"/>
    </source>
</evidence>
<comment type="subcellular location">
    <subcellularLocation>
        <location evidence="1">Secreted</location>
        <location evidence="1">Cell wall</location>
    </subcellularLocation>
</comment>
<feature type="domain" description="Myosin motor" evidence="14">
    <location>
        <begin position="421"/>
        <end position="588"/>
    </location>
</feature>
<evidence type="ECO:0000313" key="16">
    <source>
        <dbReference type="Proteomes" id="UP001419268"/>
    </source>
</evidence>
<evidence type="ECO:0000256" key="10">
    <source>
        <dbReference type="ARBA" id="ARBA00023123"/>
    </source>
</evidence>
<organism evidence="15 16">
    <name type="scientific">Stephania cephalantha</name>
    <dbReference type="NCBI Taxonomy" id="152367"/>
    <lineage>
        <taxon>Eukaryota</taxon>
        <taxon>Viridiplantae</taxon>
        <taxon>Streptophyta</taxon>
        <taxon>Embryophyta</taxon>
        <taxon>Tracheophyta</taxon>
        <taxon>Spermatophyta</taxon>
        <taxon>Magnoliopsida</taxon>
        <taxon>Ranunculales</taxon>
        <taxon>Menispermaceae</taxon>
        <taxon>Menispermoideae</taxon>
        <taxon>Cissampelideae</taxon>
        <taxon>Stephania</taxon>
    </lineage>
</organism>
<keyword evidence="9" id="KW-0063">Aspartyl esterase</keyword>
<dbReference type="SUPFAM" id="SSF51126">
    <property type="entry name" value="Pectin lyase-like"/>
    <property type="match status" value="1"/>
</dbReference>
<evidence type="ECO:0000256" key="2">
    <source>
        <dbReference type="ARBA" id="ARBA00005184"/>
    </source>
</evidence>
<proteinExistence type="inferred from homology"/>
<dbReference type="InterPro" id="IPR000070">
    <property type="entry name" value="Pectinesterase_cat"/>
</dbReference>
<dbReference type="EMBL" id="JBBNAG010000010">
    <property type="protein sequence ID" value="KAK9101133.1"/>
    <property type="molecule type" value="Genomic_DNA"/>
</dbReference>
<dbReference type="GO" id="GO:0045490">
    <property type="term" value="P:pectin catabolic process"/>
    <property type="evidence" value="ECO:0007669"/>
    <property type="project" value="TreeGrafter"/>
</dbReference>
<evidence type="ECO:0000256" key="9">
    <source>
        <dbReference type="ARBA" id="ARBA00023085"/>
    </source>
</evidence>
<keyword evidence="10 12" id="KW-0518">Myosin</keyword>
<dbReference type="GO" id="GO:0016459">
    <property type="term" value="C:myosin complex"/>
    <property type="evidence" value="ECO:0007669"/>
    <property type="project" value="UniProtKB-KW"/>
</dbReference>
<dbReference type="Gene3D" id="3.40.850.10">
    <property type="entry name" value="Kinesin motor domain"/>
    <property type="match status" value="1"/>
</dbReference>
<dbReference type="AlphaFoldDB" id="A0AAP0F281"/>
<dbReference type="InterPro" id="IPR011050">
    <property type="entry name" value="Pectin_lyase_fold/virulence"/>
</dbReference>
<protein>
    <recommendedName>
        <fullName evidence="4">pectinesterase</fullName>
        <ecNumber evidence="4">3.1.1.11</ecNumber>
    </recommendedName>
</protein>
<dbReference type="Pfam" id="PF00063">
    <property type="entry name" value="Myosin_head"/>
    <property type="match status" value="1"/>
</dbReference>
<evidence type="ECO:0000256" key="12">
    <source>
        <dbReference type="PROSITE-ProRule" id="PRU00782"/>
    </source>
</evidence>
<dbReference type="PROSITE" id="PS51456">
    <property type="entry name" value="MYOSIN_MOTOR"/>
    <property type="match status" value="1"/>
</dbReference>
<keyword evidence="6" id="KW-0964">Secreted</keyword>
<comment type="similarity">
    <text evidence="3">Belongs to the pectinesterase family.</text>
</comment>
<evidence type="ECO:0000256" key="6">
    <source>
        <dbReference type="ARBA" id="ARBA00022525"/>
    </source>
</evidence>
<dbReference type="GO" id="GO:0003779">
    <property type="term" value="F:actin binding"/>
    <property type="evidence" value="ECO:0007669"/>
    <property type="project" value="UniProtKB-KW"/>
</dbReference>
<dbReference type="InterPro" id="IPR036961">
    <property type="entry name" value="Kinesin_motor_dom_sf"/>
</dbReference>
<evidence type="ECO:0000256" key="13">
    <source>
        <dbReference type="SAM" id="SignalP"/>
    </source>
</evidence>
<evidence type="ECO:0000256" key="1">
    <source>
        <dbReference type="ARBA" id="ARBA00004191"/>
    </source>
</evidence>
<dbReference type="Gene3D" id="2.160.20.10">
    <property type="entry name" value="Single-stranded right-handed beta-helix, Pectin lyase-like"/>
    <property type="match status" value="1"/>
</dbReference>
<dbReference type="Proteomes" id="UP001419268">
    <property type="component" value="Unassembled WGS sequence"/>
</dbReference>
<dbReference type="Pfam" id="PF01095">
    <property type="entry name" value="Pectinesterase"/>
    <property type="match status" value="1"/>
</dbReference>
<dbReference type="GO" id="GO:0030599">
    <property type="term" value="F:pectinesterase activity"/>
    <property type="evidence" value="ECO:0007669"/>
    <property type="project" value="UniProtKB-EC"/>
</dbReference>
<evidence type="ECO:0000256" key="5">
    <source>
        <dbReference type="ARBA" id="ARBA00022512"/>
    </source>
</evidence>
<keyword evidence="8" id="KW-0378">Hydrolase</keyword>
<evidence type="ECO:0000259" key="14">
    <source>
        <dbReference type="PROSITE" id="PS51456"/>
    </source>
</evidence>
<comment type="caution">
    <text evidence="15">The sequence shown here is derived from an EMBL/GenBank/DDBJ whole genome shotgun (WGS) entry which is preliminary data.</text>
</comment>
<comment type="pathway">
    <text evidence="2">Glycan metabolism; pectin degradation; 2-dehydro-3-deoxy-D-gluconate from pectin: step 1/5.</text>
</comment>
<sequence length="588" mass="65412">MASSSLRVVSVFMLCFALFLATAEAQLSPNATNNATSDYRYITWRDLDFGIEATRDTDGQGTRVIYVAKNGHGHSTTVQGAVDMVPENNNERVKIVIFAGTYNERVYIPRNKPYISFIGNPNYPTVITNSTKASDIDPRDPRREVGTSRSATVEVEGDYFAATGITIQNTVVANGQVGAQAVALRLSGENAFLYNTRILGSQDTLLDDRGKHYFYNCYIEGLVDFICGEAQSLFQDCVLNSTAKNSGGIAAHHREKNDSTGFSFVNCTITGTGSIYLGRAWGPYSRTVYSLCQIDGIINPVGWSDWNQPERQKTVFFAEAQNRGRGSWNSRRVPYAKRLNPSQAQPFLDINFIDGEQWLRLDENTIDVILHLQVCAVVAFGIGVAYKEGVGKASLFLLGAKVHGNELVAGCAKKPRVSHDIYYWAKDAFIAMMNDEVNQSVIISATRGKASKHTHVILEAFGNAKTSKYANSNQFGKLIDIHFKPIGKVFRSKIQTCKFHLDLKIRVIQLAKGEISFHVFYQLCYGTPSSLKGCILLIDEVNQMWAGLAYYRRACLLLEVMFISPSTFGFVNELRLASRLRLFMPKLL</sequence>
<keyword evidence="5" id="KW-0134">Cell wall</keyword>
<dbReference type="SUPFAM" id="SSF52540">
    <property type="entry name" value="P-loop containing nucleoside triphosphate hydrolases"/>
    <property type="match status" value="1"/>
</dbReference>
<dbReference type="InterPro" id="IPR001609">
    <property type="entry name" value="Myosin_head_motor_dom-like"/>
</dbReference>
<dbReference type="GO" id="GO:0003774">
    <property type="term" value="F:cytoskeletal motor activity"/>
    <property type="evidence" value="ECO:0007669"/>
    <property type="project" value="InterPro"/>
</dbReference>
<feature type="signal peptide" evidence="13">
    <location>
        <begin position="1"/>
        <end position="25"/>
    </location>
</feature>
<keyword evidence="11" id="KW-0505">Motor protein</keyword>
<dbReference type="GO" id="GO:0005524">
    <property type="term" value="F:ATP binding"/>
    <property type="evidence" value="ECO:0007669"/>
    <property type="project" value="InterPro"/>
</dbReference>
<dbReference type="InterPro" id="IPR027417">
    <property type="entry name" value="P-loop_NTPase"/>
</dbReference>
<reference evidence="15 16" key="1">
    <citation type="submission" date="2024-01" db="EMBL/GenBank/DDBJ databases">
        <title>Genome assemblies of Stephania.</title>
        <authorList>
            <person name="Yang L."/>
        </authorList>
    </citation>
    <scope>NUCLEOTIDE SEQUENCE [LARGE SCALE GENOMIC DNA]</scope>
    <source>
        <strain evidence="15">JXDWG</strain>
        <tissue evidence="15">Leaf</tissue>
    </source>
</reference>
<keyword evidence="7 13" id="KW-0732">Signal</keyword>
<name>A0AAP0F281_9MAGN</name>
<dbReference type="PANTHER" id="PTHR31321">
    <property type="entry name" value="ACYL-COA THIOESTER HYDROLASE YBHC-RELATED"/>
    <property type="match status" value="1"/>
</dbReference>